<feature type="compositionally biased region" description="Low complexity" evidence="2">
    <location>
        <begin position="427"/>
        <end position="440"/>
    </location>
</feature>
<feature type="compositionally biased region" description="Pro residues" evidence="2">
    <location>
        <begin position="417"/>
        <end position="426"/>
    </location>
</feature>
<dbReference type="GO" id="GO:0007165">
    <property type="term" value="P:signal transduction"/>
    <property type="evidence" value="ECO:0007669"/>
    <property type="project" value="TreeGrafter"/>
</dbReference>
<feature type="compositionally biased region" description="Gly residues" evidence="2">
    <location>
        <begin position="197"/>
        <end position="206"/>
    </location>
</feature>
<accession>A0A1X6PAM3</accession>
<name>A0A1X6PAM3_PORUM</name>
<protein>
    <recommendedName>
        <fullName evidence="3">AMP-activated protein kinase glycogen-binding domain-containing protein</fullName>
    </recommendedName>
</protein>
<feature type="region of interest" description="Disordered" evidence="2">
    <location>
        <begin position="417"/>
        <end position="442"/>
    </location>
</feature>
<dbReference type="PANTHER" id="PTHR10343:SF81">
    <property type="entry name" value="CRUCIFORM DNA-RECOGNIZING PROTEIN 1-RELATED"/>
    <property type="match status" value="1"/>
</dbReference>
<organism evidence="4 5">
    <name type="scientific">Porphyra umbilicalis</name>
    <name type="common">Purple laver</name>
    <name type="synonym">Red alga</name>
    <dbReference type="NCBI Taxonomy" id="2786"/>
    <lineage>
        <taxon>Eukaryota</taxon>
        <taxon>Rhodophyta</taxon>
        <taxon>Bangiophyceae</taxon>
        <taxon>Bangiales</taxon>
        <taxon>Bangiaceae</taxon>
        <taxon>Porphyra</taxon>
    </lineage>
</organism>
<feature type="compositionally biased region" description="Basic and acidic residues" evidence="2">
    <location>
        <begin position="42"/>
        <end position="55"/>
    </location>
</feature>
<dbReference type="InterPro" id="IPR014756">
    <property type="entry name" value="Ig_E-set"/>
</dbReference>
<feature type="compositionally biased region" description="Low complexity" evidence="2">
    <location>
        <begin position="217"/>
        <end position="230"/>
    </location>
</feature>
<evidence type="ECO:0000256" key="1">
    <source>
        <dbReference type="ARBA" id="ARBA00038216"/>
    </source>
</evidence>
<comment type="similarity">
    <text evidence="1">Belongs to the CRP1/MDG1 family.</text>
</comment>
<evidence type="ECO:0000313" key="5">
    <source>
        <dbReference type="Proteomes" id="UP000218209"/>
    </source>
</evidence>
<dbReference type="GO" id="GO:0031588">
    <property type="term" value="C:nucleotide-activated protein kinase complex"/>
    <property type="evidence" value="ECO:0007669"/>
    <property type="project" value="TreeGrafter"/>
</dbReference>
<feature type="domain" description="AMP-activated protein kinase glycogen-binding" evidence="3">
    <location>
        <begin position="79"/>
        <end position="157"/>
    </location>
</feature>
<keyword evidence="5" id="KW-1185">Reference proteome</keyword>
<dbReference type="Gene3D" id="2.60.40.10">
    <property type="entry name" value="Immunoglobulins"/>
    <property type="match status" value="1"/>
</dbReference>
<sequence>MGNASLRSLPLEAAAREAGAAAGAESGSTTACASDPLSPSASRERAGGSGRESRGWRTASPRPGGPHASPLPSRGHQLVPVHLRYRGPANADVAVAGSWDGWTARIPLAYIGGCYARLLNLEPGTHHYKYIVNGEWQHYSGAPTSVDPMGNVNNVLTAEFVAADTGNTAVLATGEMGIASGSDFFLDGPTVEKAGSGMRGSHGSGGYDNDVGNTLCSPGGSSTTRGTSGSPDPPTPGARHGPAASVAGLVRPSRSPDPPPAPPSDATRSAPTFTLTAAVPRPARKADAAPSSATPVPPPPPGSRYGTGAAGTRVLTGPAAASSPPETYNCTIPNEVSRVWAGGSLRRTGAGNMNPLAAAVAVGGHADEPPSLPSILITPSIRAGVTTGCSSAPTAAARTDSMGHVLVGHLFVSLHATPPPPTPRVPPSSRSPAAGSYAASNPASRVNGADIWEAGADHCVDAEGAVVVAVVRRYATKRVTSLVYLPETIA</sequence>
<dbReference type="InterPro" id="IPR032640">
    <property type="entry name" value="AMPK1_CBM"/>
</dbReference>
<feature type="region of interest" description="Disordered" evidence="2">
    <location>
        <begin position="195"/>
        <end position="326"/>
    </location>
</feature>
<dbReference type="GO" id="GO:0005737">
    <property type="term" value="C:cytoplasm"/>
    <property type="evidence" value="ECO:0007669"/>
    <property type="project" value="TreeGrafter"/>
</dbReference>
<dbReference type="InterPro" id="IPR050827">
    <property type="entry name" value="CRP1_MDG1_kinase"/>
</dbReference>
<feature type="region of interest" description="Disordered" evidence="2">
    <location>
        <begin position="1"/>
        <end position="75"/>
    </location>
</feature>
<dbReference type="PANTHER" id="PTHR10343">
    <property type="entry name" value="5'-AMP-ACTIVATED PROTEIN KINASE , BETA SUBUNIT"/>
    <property type="match status" value="1"/>
</dbReference>
<dbReference type="Proteomes" id="UP000218209">
    <property type="component" value="Unassembled WGS sequence"/>
</dbReference>
<dbReference type="SUPFAM" id="SSF81296">
    <property type="entry name" value="E set domains"/>
    <property type="match status" value="1"/>
</dbReference>
<evidence type="ECO:0000259" key="3">
    <source>
        <dbReference type="Pfam" id="PF16561"/>
    </source>
</evidence>
<gene>
    <name evidence="4" type="ORF">BU14_0127s0056</name>
</gene>
<dbReference type="AlphaFoldDB" id="A0A1X6PAM3"/>
<proteinExistence type="inferred from homology"/>
<evidence type="ECO:0000256" key="2">
    <source>
        <dbReference type="SAM" id="MobiDB-lite"/>
    </source>
</evidence>
<reference evidence="4 5" key="1">
    <citation type="submission" date="2017-03" db="EMBL/GenBank/DDBJ databases">
        <title>WGS assembly of Porphyra umbilicalis.</title>
        <authorList>
            <person name="Brawley S.H."/>
            <person name="Blouin N.A."/>
            <person name="Ficko-Blean E."/>
            <person name="Wheeler G.L."/>
            <person name="Lohr M."/>
            <person name="Goodson H.V."/>
            <person name="Jenkins J.W."/>
            <person name="Blaby-Haas C.E."/>
            <person name="Helliwell K.E."/>
            <person name="Chan C."/>
            <person name="Marriage T."/>
            <person name="Bhattacharya D."/>
            <person name="Klein A.S."/>
            <person name="Badis Y."/>
            <person name="Brodie J."/>
            <person name="Cao Y."/>
            <person name="Collen J."/>
            <person name="Dittami S.M."/>
            <person name="Gachon C.M."/>
            <person name="Green B.R."/>
            <person name="Karpowicz S."/>
            <person name="Kim J.W."/>
            <person name="Kudahl U."/>
            <person name="Lin S."/>
            <person name="Michel G."/>
            <person name="Mittag M."/>
            <person name="Olson B.J."/>
            <person name="Pangilinan J."/>
            <person name="Peng Y."/>
            <person name="Qiu H."/>
            <person name="Shu S."/>
            <person name="Singer J.T."/>
            <person name="Smith A.G."/>
            <person name="Sprecher B.N."/>
            <person name="Wagner V."/>
            <person name="Wang W."/>
            <person name="Wang Z.-Y."/>
            <person name="Yan J."/>
            <person name="Yarish C."/>
            <person name="Zoeuner-Riek S."/>
            <person name="Zhuang Y."/>
            <person name="Zou Y."/>
            <person name="Lindquist E.A."/>
            <person name="Grimwood J."/>
            <person name="Barry K."/>
            <person name="Rokhsar D.S."/>
            <person name="Schmutz J."/>
            <person name="Stiller J.W."/>
            <person name="Grossman A.R."/>
            <person name="Prochnik S.E."/>
        </authorList>
    </citation>
    <scope>NUCLEOTIDE SEQUENCE [LARGE SCALE GENOMIC DNA]</scope>
    <source>
        <strain evidence="4">4086291</strain>
    </source>
</reference>
<dbReference type="InterPro" id="IPR013783">
    <property type="entry name" value="Ig-like_fold"/>
</dbReference>
<dbReference type="GO" id="GO:0005634">
    <property type="term" value="C:nucleus"/>
    <property type="evidence" value="ECO:0007669"/>
    <property type="project" value="TreeGrafter"/>
</dbReference>
<feature type="compositionally biased region" description="Low complexity" evidence="2">
    <location>
        <begin position="12"/>
        <end position="34"/>
    </location>
</feature>
<dbReference type="GO" id="GO:0019901">
    <property type="term" value="F:protein kinase binding"/>
    <property type="evidence" value="ECO:0007669"/>
    <property type="project" value="TreeGrafter"/>
</dbReference>
<dbReference type="Pfam" id="PF16561">
    <property type="entry name" value="AMPK1_CBM"/>
    <property type="match status" value="1"/>
</dbReference>
<dbReference type="OrthoDB" id="531008at2759"/>
<dbReference type="EMBL" id="KV918824">
    <property type="protein sequence ID" value="OSX77959.1"/>
    <property type="molecule type" value="Genomic_DNA"/>
</dbReference>
<evidence type="ECO:0000313" key="4">
    <source>
        <dbReference type="EMBL" id="OSX77959.1"/>
    </source>
</evidence>
<dbReference type="CDD" id="cd02859">
    <property type="entry name" value="E_set_AMPKbeta_like_N"/>
    <property type="match status" value="1"/>
</dbReference>